<sequence length="104" mass="13403">MYFIYYYDIFLIKHFFKNQRNLKFLSQTRVFFNEYYYMRNMWTFPDFIQEKISKVQRKAIERNFVFFTESQMIQVYYNACYEQIYINVCLKENKQMHEKHYIYF</sequence>
<reference evidence="1 2" key="1">
    <citation type="submission" date="2011-08" db="EMBL/GenBank/DDBJ databases">
        <authorList>
            <person name="Liu Z.J."/>
            <person name="Shi F.L."/>
            <person name="Lu J.Q."/>
            <person name="Li M."/>
            <person name="Wang Z.L."/>
        </authorList>
    </citation>
    <scope>NUCLEOTIDE SEQUENCE [LARGE SCALE GENOMIC DNA]</scope>
    <source>
        <strain evidence="1 2">USNM 41457</strain>
    </source>
</reference>
<protein>
    <submittedName>
        <fullName evidence="1">Uncharacterized protein</fullName>
    </submittedName>
</protein>
<name>J9D9Y5_EDHAE</name>
<accession>J9D9Y5</accession>
<reference evidence="2" key="2">
    <citation type="submission" date="2015-07" db="EMBL/GenBank/DDBJ databases">
        <title>Contrasting host-pathogen interactions and genome evolution in two generalist and specialist microsporidian pathogens of mosquitoes.</title>
        <authorList>
            <consortium name="The Broad Institute Genomics Platform"/>
            <consortium name="The Broad Institute Genome Sequencing Center for Infectious Disease"/>
            <person name="Cuomo C.A."/>
            <person name="Sanscrainte N.D."/>
            <person name="Goldberg J.M."/>
            <person name="Heiman D."/>
            <person name="Young S."/>
            <person name="Zeng Q."/>
            <person name="Becnel J.J."/>
            <person name="Birren B.W."/>
        </authorList>
    </citation>
    <scope>NUCLEOTIDE SEQUENCE [LARGE SCALE GENOMIC DNA]</scope>
    <source>
        <strain evidence="2">USNM 41457</strain>
    </source>
</reference>
<keyword evidence="2" id="KW-1185">Reference proteome</keyword>
<dbReference type="EMBL" id="AFBI03000017">
    <property type="protein sequence ID" value="EJW04541.1"/>
    <property type="molecule type" value="Genomic_DNA"/>
</dbReference>
<dbReference type="AlphaFoldDB" id="J9D9Y5"/>
<proteinExistence type="predicted"/>
<evidence type="ECO:0000313" key="2">
    <source>
        <dbReference type="Proteomes" id="UP000003163"/>
    </source>
</evidence>
<dbReference type="InParanoid" id="J9D9Y5"/>
<evidence type="ECO:0000313" key="1">
    <source>
        <dbReference type="EMBL" id="EJW04541.1"/>
    </source>
</evidence>
<comment type="caution">
    <text evidence="1">The sequence shown here is derived from an EMBL/GenBank/DDBJ whole genome shotgun (WGS) entry which is preliminary data.</text>
</comment>
<gene>
    <name evidence="1" type="ORF">EDEG_01253</name>
</gene>
<organism evidence="1 2">
    <name type="scientific">Edhazardia aedis (strain USNM 41457)</name>
    <name type="common">Microsporidian parasite</name>
    <dbReference type="NCBI Taxonomy" id="1003232"/>
    <lineage>
        <taxon>Eukaryota</taxon>
        <taxon>Fungi</taxon>
        <taxon>Fungi incertae sedis</taxon>
        <taxon>Microsporidia</taxon>
        <taxon>Edhazardia</taxon>
    </lineage>
</organism>
<dbReference type="VEuPathDB" id="MicrosporidiaDB:EDEG_01253"/>
<dbReference type="Proteomes" id="UP000003163">
    <property type="component" value="Unassembled WGS sequence"/>
</dbReference>
<dbReference type="HOGENOM" id="CLU_2250092_0_0_1"/>